<evidence type="ECO:0000313" key="2">
    <source>
        <dbReference type="EMBL" id="CAE0231964.1"/>
    </source>
</evidence>
<gene>
    <name evidence="2" type="ORF">SRAS04492_LOCUS3762</name>
</gene>
<reference evidence="2" key="1">
    <citation type="submission" date="2021-01" db="EMBL/GenBank/DDBJ databases">
        <authorList>
            <person name="Corre E."/>
            <person name="Pelletier E."/>
            <person name="Niang G."/>
            <person name="Scheremetjew M."/>
            <person name="Finn R."/>
            <person name="Kale V."/>
            <person name="Holt S."/>
            <person name="Cochrane G."/>
            <person name="Meng A."/>
            <person name="Brown T."/>
            <person name="Cohen L."/>
        </authorList>
    </citation>
    <scope>NUCLEOTIDE SEQUENCE</scope>
    <source>
        <strain evidence="2">Ras09</strain>
    </source>
</reference>
<protein>
    <submittedName>
        <fullName evidence="2">Uncharacterized protein</fullName>
    </submittedName>
</protein>
<keyword evidence="1" id="KW-1133">Transmembrane helix</keyword>
<accession>A0A7S3FUP2</accession>
<organism evidence="2">
    <name type="scientific">Strombidium rassoulzadegani</name>
    <dbReference type="NCBI Taxonomy" id="1082188"/>
    <lineage>
        <taxon>Eukaryota</taxon>
        <taxon>Sar</taxon>
        <taxon>Alveolata</taxon>
        <taxon>Ciliophora</taxon>
        <taxon>Intramacronucleata</taxon>
        <taxon>Spirotrichea</taxon>
        <taxon>Oligotrichia</taxon>
        <taxon>Strombidiidae</taxon>
        <taxon>Strombidium</taxon>
    </lineage>
</organism>
<dbReference type="EMBL" id="HBIA01007282">
    <property type="protein sequence ID" value="CAE0231964.1"/>
    <property type="molecule type" value="Transcribed_RNA"/>
</dbReference>
<dbReference type="AlphaFoldDB" id="A0A7S3FUP2"/>
<evidence type="ECO:0000256" key="1">
    <source>
        <dbReference type="SAM" id="Phobius"/>
    </source>
</evidence>
<keyword evidence="1" id="KW-0472">Membrane</keyword>
<proteinExistence type="predicted"/>
<feature type="transmembrane region" description="Helical" evidence="1">
    <location>
        <begin position="84"/>
        <end position="106"/>
    </location>
</feature>
<name>A0A7S3FUP2_9SPIT</name>
<keyword evidence="1" id="KW-0812">Transmembrane</keyword>
<sequence length="107" mass="12837">MDSYYVDQEEEKRLEMKKKIEREERALASKYGYSKKLSVFQKRMIAKKEKKLKIQEKRGQEECWRRNKELIAFGISMGMLTLSLVIHSFWFFVGYFVVSLVVVIVIF</sequence>